<feature type="domain" description="Glycosyltransferase subfamily 4-like N-terminal" evidence="2">
    <location>
        <begin position="125"/>
        <end position="230"/>
    </location>
</feature>
<evidence type="ECO:0000256" key="1">
    <source>
        <dbReference type="ARBA" id="ARBA00022679"/>
    </source>
</evidence>
<dbReference type="Gene3D" id="3.40.50.2000">
    <property type="entry name" value="Glycogen Phosphorylase B"/>
    <property type="match status" value="2"/>
</dbReference>
<name>A0AAP2CKA7_9BACT</name>
<dbReference type="Pfam" id="PF13692">
    <property type="entry name" value="Glyco_trans_1_4"/>
    <property type="match status" value="1"/>
</dbReference>
<evidence type="ECO:0000313" key="3">
    <source>
        <dbReference type="EMBL" id="MBS9524801.1"/>
    </source>
</evidence>
<dbReference type="PANTHER" id="PTHR46401">
    <property type="entry name" value="GLYCOSYLTRANSFERASE WBBK-RELATED"/>
    <property type="match status" value="1"/>
</dbReference>
<dbReference type="EMBL" id="JAHCMY010000006">
    <property type="protein sequence ID" value="MBS9524801.1"/>
    <property type="molecule type" value="Genomic_DNA"/>
</dbReference>
<dbReference type="GO" id="GO:0016757">
    <property type="term" value="F:glycosyltransferase activity"/>
    <property type="evidence" value="ECO:0007669"/>
    <property type="project" value="UniProtKB-KW"/>
</dbReference>
<protein>
    <submittedName>
        <fullName evidence="3">Glycosyltransferase</fullName>
        <ecNumber evidence="3">2.4.-.-</ecNumber>
    </submittedName>
</protein>
<keyword evidence="4" id="KW-1185">Reference proteome</keyword>
<gene>
    <name evidence="3" type="ORF">KI659_12345</name>
</gene>
<organism evidence="3 4">
    <name type="scientific">Litoribacter ruber</name>
    <dbReference type="NCBI Taxonomy" id="702568"/>
    <lineage>
        <taxon>Bacteria</taxon>
        <taxon>Pseudomonadati</taxon>
        <taxon>Bacteroidota</taxon>
        <taxon>Cytophagia</taxon>
        <taxon>Cytophagales</taxon>
        <taxon>Cyclobacteriaceae</taxon>
        <taxon>Litoribacter</taxon>
    </lineage>
</organism>
<keyword evidence="3" id="KW-0328">Glycosyltransferase</keyword>
<dbReference type="SUPFAM" id="SSF53756">
    <property type="entry name" value="UDP-Glycosyltransferase/glycogen phosphorylase"/>
    <property type="match status" value="1"/>
</dbReference>
<evidence type="ECO:0000259" key="2">
    <source>
        <dbReference type="Pfam" id="PF13579"/>
    </source>
</evidence>
<dbReference type="GO" id="GO:0009103">
    <property type="term" value="P:lipopolysaccharide biosynthetic process"/>
    <property type="evidence" value="ECO:0007669"/>
    <property type="project" value="TreeGrafter"/>
</dbReference>
<proteinExistence type="predicted"/>
<dbReference type="EC" id="2.4.-.-" evidence="3"/>
<keyword evidence="1 3" id="KW-0808">Transferase</keyword>
<accession>A0AAP2CKA7</accession>
<evidence type="ECO:0000313" key="4">
    <source>
        <dbReference type="Proteomes" id="UP001319104"/>
    </source>
</evidence>
<dbReference type="RefSeq" id="WP_213945662.1">
    <property type="nucleotide sequence ID" value="NZ_JAHCMY010000006.1"/>
</dbReference>
<dbReference type="InterPro" id="IPR028098">
    <property type="entry name" value="Glyco_trans_4-like_N"/>
</dbReference>
<comment type="caution">
    <text evidence="3">The sequence shown here is derived from an EMBL/GenBank/DDBJ whole genome shotgun (WGS) entry which is preliminary data.</text>
</comment>
<sequence>MQELKKVLIITYYWPPSAGSGVQRWLKFAKYLPQYGWEPVIFTPENPDFELKDMSLLKEIPIDLEVLKFPIWEPYGIFRKLKGGKIKDPSKILEKGEKGLFDKLSIWMRANLLIPDPRRFWVKPSVEYLSDILEKNKIETVITTGPPHSLHLIGRNLKRKLGVRWVADFRDPWSSWEFLDTLPMTPLVRKQHEELERSVLKEADRVLTISPTFQEEISKIYPRSIDLITNGFDQADLPTQFAAAPEVSKGLKIVYTGIIDAIRDPLPFVKALRQAFEGTAVPVEMTFVGKVSDKVIHFIESDEWLANHVHFAGYVSHEEVFGFYEQANLLLLILTKTKNAKGNIPGKIFEYMATERPVLALGDPAGDSAQILQAAQAGKVFAHKQVDEIKSFLLRYAKGEIQINSGGNVKKYDRKELAKKLAAILDEL</sequence>
<dbReference type="PANTHER" id="PTHR46401:SF2">
    <property type="entry name" value="GLYCOSYLTRANSFERASE WBBK-RELATED"/>
    <property type="match status" value="1"/>
</dbReference>
<dbReference type="Proteomes" id="UP001319104">
    <property type="component" value="Unassembled WGS sequence"/>
</dbReference>
<dbReference type="Pfam" id="PF13579">
    <property type="entry name" value="Glyco_trans_4_4"/>
    <property type="match status" value="1"/>
</dbReference>
<dbReference type="AlphaFoldDB" id="A0AAP2CKA7"/>
<reference evidence="3 4" key="1">
    <citation type="submission" date="2021-05" db="EMBL/GenBank/DDBJ databases">
        <authorList>
            <person name="Zhang Z.D."/>
            <person name="Osman G."/>
        </authorList>
    </citation>
    <scope>NUCLEOTIDE SEQUENCE [LARGE SCALE GENOMIC DNA]</scope>
    <source>
        <strain evidence="3 4">KCTC 32217</strain>
    </source>
</reference>